<keyword evidence="1" id="KW-0812">Transmembrane</keyword>
<dbReference type="OrthoDB" id="8777245at2"/>
<proteinExistence type="predicted"/>
<evidence type="ECO:0000313" key="3">
    <source>
        <dbReference type="Proteomes" id="UP000472320"/>
    </source>
</evidence>
<keyword evidence="1" id="KW-1133">Transmembrane helix</keyword>
<sequence>MASKQELQDLAVAKERLLREGELYRLSTLRSKHEVMHAMQPQALLHSAVDQAIGTLQSRLGNLIGEGGGLSGLNFKSVLPYVLPLASWIARKRLWKPAAAAGVLAALAAFWLVRRKPDA</sequence>
<keyword evidence="3" id="KW-1185">Reference proteome</keyword>
<dbReference type="RefSeq" id="WP_155452236.1">
    <property type="nucleotide sequence ID" value="NZ_WNKX01000001.1"/>
</dbReference>
<evidence type="ECO:0000256" key="1">
    <source>
        <dbReference type="SAM" id="Phobius"/>
    </source>
</evidence>
<feature type="transmembrane region" description="Helical" evidence="1">
    <location>
        <begin position="94"/>
        <end position="113"/>
    </location>
</feature>
<comment type="caution">
    <text evidence="2">The sequence shown here is derived from an EMBL/GenBank/DDBJ whole genome shotgun (WGS) entry which is preliminary data.</text>
</comment>
<evidence type="ECO:0000313" key="2">
    <source>
        <dbReference type="EMBL" id="MTW09260.1"/>
    </source>
</evidence>
<protein>
    <submittedName>
        <fullName evidence="2">Uncharacterized protein</fullName>
    </submittedName>
</protein>
<reference evidence="2 3" key="1">
    <citation type="submission" date="2019-11" db="EMBL/GenBank/DDBJ databases">
        <title>Type strains purchased from KCTC, JCM and DSMZ.</title>
        <authorList>
            <person name="Lu H."/>
        </authorList>
    </citation>
    <scope>NUCLEOTIDE SEQUENCE [LARGE SCALE GENOMIC DNA]</scope>
    <source>
        <strain evidence="2 3">JCM 31587</strain>
    </source>
</reference>
<keyword evidence="1" id="KW-0472">Membrane</keyword>
<gene>
    <name evidence="2" type="ORF">GM658_01475</name>
</gene>
<dbReference type="AlphaFoldDB" id="A0A6L6QAK8"/>
<name>A0A6L6QAK8_9BURK</name>
<dbReference type="Proteomes" id="UP000472320">
    <property type="component" value="Unassembled WGS sequence"/>
</dbReference>
<organism evidence="2 3">
    <name type="scientific">Massilia eburnea</name>
    <dbReference type="NCBI Taxonomy" id="1776165"/>
    <lineage>
        <taxon>Bacteria</taxon>
        <taxon>Pseudomonadati</taxon>
        <taxon>Pseudomonadota</taxon>
        <taxon>Betaproteobacteria</taxon>
        <taxon>Burkholderiales</taxon>
        <taxon>Oxalobacteraceae</taxon>
        <taxon>Telluria group</taxon>
        <taxon>Massilia</taxon>
    </lineage>
</organism>
<accession>A0A6L6QAK8</accession>
<dbReference type="EMBL" id="WNKX01000001">
    <property type="protein sequence ID" value="MTW09260.1"/>
    <property type="molecule type" value="Genomic_DNA"/>
</dbReference>